<dbReference type="InterPro" id="IPR026992">
    <property type="entry name" value="DIOX_N"/>
</dbReference>
<evidence type="ECO:0000313" key="8">
    <source>
        <dbReference type="EMBL" id="ONI29286.1"/>
    </source>
</evidence>
<feature type="domain" description="Fe2OG dioxygenase" evidence="7">
    <location>
        <begin position="261"/>
        <end position="363"/>
    </location>
</feature>
<dbReference type="Pfam" id="PF14226">
    <property type="entry name" value="DIOX_N"/>
    <property type="match status" value="1"/>
</dbReference>
<dbReference type="InterPro" id="IPR027443">
    <property type="entry name" value="IPNS-like_sf"/>
</dbReference>
<dbReference type="Gene3D" id="2.60.120.330">
    <property type="entry name" value="B-lactam Antibiotic, Isopenicillin N Synthase, Chain"/>
    <property type="match status" value="1"/>
</dbReference>
<comment type="similarity">
    <text evidence="2 6">Belongs to the iron/ascorbate-dependent oxidoreductase family.</text>
</comment>
<reference evidence="8 9" key="1">
    <citation type="journal article" date="2013" name="Nat. Genet.">
        <title>The high-quality draft genome of peach (Prunus persica) identifies unique patterns of genetic diversity, domestication and genome evolution.</title>
        <authorList>
            <consortium name="International Peach Genome Initiative"/>
            <person name="Verde I."/>
            <person name="Abbott A.G."/>
            <person name="Scalabrin S."/>
            <person name="Jung S."/>
            <person name="Shu S."/>
            <person name="Marroni F."/>
            <person name="Zhebentyayeva T."/>
            <person name="Dettori M.T."/>
            <person name="Grimwood J."/>
            <person name="Cattonaro F."/>
            <person name="Zuccolo A."/>
            <person name="Rossini L."/>
            <person name="Jenkins J."/>
            <person name="Vendramin E."/>
            <person name="Meisel L.A."/>
            <person name="Decroocq V."/>
            <person name="Sosinski B."/>
            <person name="Prochnik S."/>
            <person name="Mitros T."/>
            <person name="Policriti A."/>
            <person name="Cipriani G."/>
            <person name="Dondini L."/>
            <person name="Ficklin S."/>
            <person name="Goodstein D.M."/>
            <person name="Xuan P."/>
            <person name="Del Fabbro C."/>
            <person name="Aramini V."/>
            <person name="Copetti D."/>
            <person name="Gonzalez S."/>
            <person name="Horner D.S."/>
            <person name="Falchi R."/>
            <person name="Lucas S."/>
            <person name="Mica E."/>
            <person name="Maldonado J."/>
            <person name="Lazzari B."/>
            <person name="Bielenberg D."/>
            <person name="Pirona R."/>
            <person name="Miculan M."/>
            <person name="Barakat A."/>
            <person name="Testolin R."/>
            <person name="Stella A."/>
            <person name="Tartarini S."/>
            <person name="Tonutti P."/>
            <person name="Arus P."/>
            <person name="Orellana A."/>
            <person name="Wells C."/>
            <person name="Main D."/>
            <person name="Vizzotto G."/>
            <person name="Silva H."/>
            <person name="Salamini F."/>
            <person name="Schmutz J."/>
            <person name="Morgante M."/>
            <person name="Rokhsar D.S."/>
        </authorList>
    </citation>
    <scope>NUCLEOTIDE SEQUENCE [LARGE SCALE GENOMIC DNA]</scope>
    <source>
        <strain evidence="9">cv. Nemared</strain>
    </source>
</reference>
<keyword evidence="5 6" id="KW-0408">Iron</keyword>
<dbReference type="SMR" id="A0A251QZU7"/>
<dbReference type="EMBL" id="CM007651">
    <property type="protein sequence ID" value="ONI29286.1"/>
    <property type="molecule type" value="Genomic_DNA"/>
</dbReference>
<dbReference type="STRING" id="3760.A0A251QZU7"/>
<dbReference type="InterPro" id="IPR005123">
    <property type="entry name" value="Oxoglu/Fe-dep_dioxygenase_dom"/>
</dbReference>
<evidence type="ECO:0000256" key="2">
    <source>
        <dbReference type="ARBA" id="ARBA00008056"/>
    </source>
</evidence>
<dbReference type="OrthoDB" id="288590at2759"/>
<evidence type="ECO:0000313" key="9">
    <source>
        <dbReference type="Proteomes" id="UP000006882"/>
    </source>
</evidence>
<keyword evidence="9" id="KW-1185">Reference proteome</keyword>
<dbReference type="GO" id="GO:0051213">
    <property type="term" value="F:dioxygenase activity"/>
    <property type="evidence" value="ECO:0007669"/>
    <property type="project" value="UniProtKB-ARBA"/>
</dbReference>
<sequence length="414" mass="46788">MANMLLVVSSNLTHLWSELWQSLSSLISFSSTILQTQTKMVATSTNEVPSIANYDRKSEVKTFDDTKEGVKGLVDAGITKVPRIFHLPVDQYPINNTCDSEPTKTQLRIPVIDLEGLEYDYNPTKRKEIVAKVGEASETWGFFQIANHDIPVDVLEEIKNGVRGFFEQDTEVKKEHYTRDRFRPVIYNSNFDLYSAPATNWRDTFLCNMAPNPPKPEDLPQVCRDILVEYSKHVMKLGKLLFELLSEALGLKPSHLNDMDCSLGLQILGHYYPPCPQPELTLGTSKHADNDFITVLLQDHIGGLQVLHQNNWIDVLPVPGALVVNIGDLLQLISNDRFRSVQHRVLANRSDPRVSVASFFSTGFLALPRIYGPIKELLSEDNLPKYRETTLKDFNAHFHNKGLDGTSALTHFKL</sequence>
<organism evidence="8 9">
    <name type="scientific">Prunus persica</name>
    <name type="common">Peach</name>
    <name type="synonym">Amygdalus persica</name>
    <dbReference type="NCBI Taxonomy" id="3760"/>
    <lineage>
        <taxon>Eukaryota</taxon>
        <taxon>Viridiplantae</taxon>
        <taxon>Streptophyta</taxon>
        <taxon>Embryophyta</taxon>
        <taxon>Tracheophyta</taxon>
        <taxon>Spermatophyta</taxon>
        <taxon>Magnoliopsida</taxon>
        <taxon>eudicotyledons</taxon>
        <taxon>Gunneridae</taxon>
        <taxon>Pentapetalae</taxon>
        <taxon>rosids</taxon>
        <taxon>fabids</taxon>
        <taxon>Rosales</taxon>
        <taxon>Rosaceae</taxon>
        <taxon>Amygdaloideae</taxon>
        <taxon>Amygdaleae</taxon>
        <taxon>Prunus</taxon>
    </lineage>
</organism>
<dbReference type="eggNOG" id="KOG0143">
    <property type="taxonomic scope" value="Eukaryota"/>
</dbReference>
<comment type="cofactor">
    <cofactor evidence="1">
        <name>Fe cation</name>
        <dbReference type="ChEBI" id="CHEBI:24875"/>
    </cofactor>
</comment>
<evidence type="ECO:0000256" key="5">
    <source>
        <dbReference type="ARBA" id="ARBA00023004"/>
    </source>
</evidence>
<keyword evidence="3 6" id="KW-0479">Metal-binding</keyword>
<evidence type="ECO:0000256" key="1">
    <source>
        <dbReference type="ARBA" id="ARBA00001962"/>
    </source>
</evidence>
<evidence type="ECO:0000256" key="3">
    <source>
        <dbReference type="ARBA" id="ARBA00022723"/>
    </source>
</evidence>
<evidence type="ECO:0000256" key="4">
    <source>
        <dbReference type="ARBA" id="ARBA00023002"/>
    </source>
</evidence>
<name>A0A251QZU7_PRUPE</name>
<dbReference type="AlphaFoldDB" id="A0A251QZU7"/>
<dbReference type="GO" id="GO:0046872">
    <property type="term" value="F:metal ion binding"/>
    <property type="evidence" value="ECO:0007669"/>
    <property type="project" value="UniProtKB-KW"/>
</dbReference>
<dbReference type="FunFam" id="2.60.120.330:FF:000005">
    <property type="entry name" value="1-aminocyclopropane-1-carboxylate oxidase homolog 1"/>
    <property type="match status" value="1"/>
</dbReference>
<dbReference type="SUPFAM" id="SSF51197">
    <property type="entry name" value="Clavaminate synthase-like"/>
    <property type="match status" value="1"/>
</dbReference>
<evidence type="ECO:0000256" key="6">
    <source>
        <dbReference type="RuleBase" id="RU003682"/>
    </source>
</evidence>
<dbReference type="Proteomes" id="UP000006882">
    <property type="component" value="Chromosome G1"/>
</dbReference>
<accession>A0A251QZU7</accession>
<evidence type="ECO:0000259" key="7">
    <source>
        <dbReference type="PROSITE" id="PS51471"/>
    </source>
</evidence>
<dbReference type="InterPro" id="IPR044861">
    <property type="entry name" value="IPNS-like_FE2OG_OXY"/>
</dbReference>
<dbReference type="Pfam" id="PF03171">
    <property type="entry name" value="2OG-FeII_Oxy"/>
    <property type="match status" value="1"/>
</dbReference>
<proteinExistence type="inferred from homology"/>
<dbReference type="PANTHER" id="PTHR10209">
    <property type="entry name" value="OXIDOREDUCTASE, 2OG-FE II OXYGENASE FAMILY PROTEIN"/>
    <property type="match status" value="1"/>
</dbReference>
<gene>
    <name evidence="8" type="ORF">PRUPE_1G191100</name>
</gene>
<protein>
    <recommendedName>
        <fullName evidence="7">Fe2OG dioxygenase domain-containing protein</fullName>
    </recommendedName>
</protein>
<dbReference type="Gramene" id="ONI29286">
    <property type="protein sequence ID" value="ONI29286"/>
    <property type="gene ID" value="PRUPE_1G191100"/>
</dbReference>
<dbReference type="PANTHER" id="PTHR10209:SF791">
    <property type="entry name" value="1-AMINOCYCLOPROPANE-1-CARBOXYLATE OXIDASE HOMOLOG 1"/>
    <property type="match status" value="1"/>
</dbReference>
<dbReference type="PROSITE" id="PS51471">
    <property type="entry name" value="FE2OG_OXY"/>
    <property type="match status" value="1"/>
</dbReference>
<keyword evidence="4 6" id="KW-0560">Oxidoreductase</keyword>